<protein>
    <submittedName>
        <fullName evidence="1">Uncharacterized protein</fullName>
    </submittedName>
</protein>
<comment type="caution">
    <text evidence="1">The sequence shown here is derived from an EMBL/GenBank/DDBJ whole genome shotgun (WGS) entry which is preliminary data.</text>
</comment>
<proteinExistence type="predicted"/>
<organism evidence="1 2">
    <name type="scientific">Puccinia sorghi</name>
    <dbReference type="NCBI Taxonomy" id="27349"/>
    <lineage>
        <taxon>Eukaryota</taxon>
        <taxon>Fungi</taxon>
        <taxon>Dikarya</taxon>
        <taxon>Basidiomycota</taxon>
        <taxon>Pucciniomycotina</taxon>
        <taxon>Pucciniomycetes</taxon>
        <taxon>Pucciniales</taxon>
        <taxon>Pucciniaceae</taxon>
        <taxon>Puccinia</taxon>
    </lineage>
</organism>
<sequence length="109" mass="12302">MGYCESRFNSCGALLNQRLIVLLADLEHSQPKIFIKRVPQQVTSPPENTTTIDSLAATLQSKELLKDWRSVTVEEQLVIFLDIVVNNNAMWQWPEAILPNPSILPIFPG</sequence>
<dbReference type="EMBL" id="LAVV01010664">
    <property type="protein sequence ID" value="KNZ48729.1"/>
    <property type="molecule type" value="Genomic_DNA"/>
</dbReference>
<accession>A0A0L6UJL3</accession>
<keyword evidence="2" id="KW-1185">Reference proteome</keyword>
<reference evidence="1 2" key="1">
    <citation type="submission" date="2015-08" db="EMBL/GenBank/DDBJ databases">
        <title>Next Generation Sequencing and Analysis of the Genome of Puccinia sorghi L Schw, the Causal Agent of Maize Common Rust.</title>
        <authorList>
            <person name="Rochi L."/>
            <person name="Burguener G."/>
            <person name="Darino M."/>
            <person name="Turjanski A."/>
            <person name="Kreff E."/>
            <person name="Dieguez M.J."/>
            <person name="Sacco F."/>
        </authorList>
    </citation>
    <scope>NUCLEOTIDE SEQUENCE [LARGE SCALE GENOMIC DNA]</scope>
    <source>
        <strain evidence="1 2">RO10H11247</strain>
    </source>
</reference>
<dbReference type="AlphaFoldDB" id="A0A0L6UJL3"/>
<dbReference type="VEuPathDB" id="FungiDB:VP01_544g2"/>
<dbReference type="Proteomes" id="UP000037035">
    <property type="component" value="Unassembled WGS sequence"/>
</dbReference>
<evidence type="ECO:0000313" key="2">
    <source>
        <dbReference type="Proteomes" id="UP000037035"/>
    </source>
</evidence>
<gene>
    <name evidence="1" type="ORF">VP01_544g2</name>
</gene>
<name>A0A0L6UJL3_9BASI</name>
<evidence type="ECO:0000313" key="1">
    <source>
        <dbReference type="EMBL" id="KNZ48729.1"/>
    </source>
</evidence>